<dbReference type="InterPro" id="IPR003718">
    <property type="entry name" value="OsmC/Ohr_fam"/>
</dbReference>
<dbReference type="InterPro" id="IPR000477">
    <property type="entry name" value="RT_dom"/>
</dbReference>
<organism evidence="3 4">
    <name type="scientific">Durusdinium trenchii</name>
    <dbReference type="NCBI Taxonomy" id="1381693"/>
    <lineage>
        <taxon>Eukaryota</taxon>
        <taxon>Sar</taxon>
        <taxon>Alveolata</taxon>
        <taxon>Dinophyceae</taxon>
        <taxon>Suessiales</taxon>
        <taxon>Symbiodiniaceae</taxon>
        <taxon>Durusdinium</taxon>
    </lineage>
</organism>
<dbReference type="PANTHER" id="PTHR35368:SF1">
    <property type="entry name" value="HYDROPEROXIDE REDUCTASE"/>
    <property type="match status" value="1"/>
</dbReference>
<evidence type="ECO:0000259" key="2">
    <source>
        <dbReference type="Pfam" id="PF00078"/>
    </source>
</evidence>
<dbReference type="Proteomes" id="UP001642464">
    <property type="component" value="Unassembled WGS sequence"/>
</dbReference>
<gene>
    <name evidence="3" type="ORF">SCF082_LOCUS38991</name>
</gene>
<feature type="region of interest" description="Disordered" evidence="1">
    <location>
        <begin position="192"/>
        <end position="214"/>
    </location>
</feature>
<sequence length="915" mass="98917">MGRPALQHTLPERTPPEGTGAQAANPEPDLSPSPPSSRSDDDTSTSSTSSATSDPEHGGPAVAHPATETTEAANAPRTVAATEPHNHPTQPMIHGRRLREALARLDPLPATAFLSEPCIMFRTPPPFLRGPLRRALHFALGQINSASTDDMRERAWKLWLFLPRLLLHRPAGTQRVPKPELLNRFTQFFTGNSSANQRQARRTNQHPTNPNEDARAQRAIHLTRLGELSRARQALLAEPLAPGDEATHQRLTDPTARPQQAYQAIDTDLLQWNPATPAAIPAQLFLTNLARAKKGAAPGPSGLTAEIAKLLLDDAAASHSFQQVCHRLATADIPATIAAAIGLGRMVAIRKASGGVRGLVVGDFLRRLVARSLAQHYATDFEAACHPHQYALSTRAGTEALFHTLQLTTEADHLQTVLSVDGIGAYDHVSRTAMLRGLANSANTPHAQAALPFARLFYSQPSTYLWTDDSDDHGQAHPITQAEGGEQGDPLMPALFSLALDFALRAFQADLLPGERVMAFLDDIYITAPPPRIRIRPDLTGTYATAHDAAVLACLAQLLDHQHGALPEHASHRAHLALDQGGLGLRSAHHHTAAAYWASWHDVAPIIQRKSPNLFTHITEQLTTPVDSATPSIQCLQHVQEFLRNLGLEAPAWAECAPPGPPTQAELPQQLRRWQQAASKVIDQAYANFVEASADPAGQALLESQRAGAIAHMTSLGTTEPLAPIPVPFARDRERFAILARSTTRCGHDPGVPSHSFLPGSPIQQCYNLTAEGAGCKTVTLTDDGYSIESDTPKSTGGSGTAPQPVQLLLAALVGCEQATAKFVAMKMRVPPIRRIQFELHAERDEWGSLAGPIDQHPLQPSRLQRIWGTAHVYSDANASQIRAISEAVKKRCPVASMVIESGCELDVRWVKADE</sequence>
<evidence type="ECO:0000313" key="3">
    <source>
        <dbReference type="EMBL" id="CAK9081989.1"/>
    </source>
</evidence>
<evidence type="ECO:0000313" key="4">
    <source>
        <dbReference type="Proteomes" id="UP001642464"/>
    </source>
</evidence>
<dbReference type="Pfam" id="PF00078">
    <property type="entry name" value="RVT_1"/>
    <property type="match status" value="1"/>
</dbReference>
<proteinExistence type="predicted"/>
<dbReference type="PANTHER" id="PTHR35368">
    <property type="entry name" value="HYDROPEROXIDE REDUCTASE"/>
    <property type="match status" value="1"/>
</dbReference>
<dbReference type="EMBL" id="CAXAMM010038907">
    <property type="protein sequence ID" value="CAK9081989.1"/>
    <property type="molecule type" value="Genomic_DNA"/>
</dbReference>
<protein>
    <submittedName>
        <fullName evidence="3">Retrotransposable element SLACS 132 kDa protein (ORF2)</fullName>
    </submittedName>
</protein>
<dbReference type="InterPro" id="IPR052924">
    <property type="entry name" value="OsmC/Ohr_hydroprdx_reductase"/>
</dbReference>
<dbReference type="InterPro" id="IPR036102">
    <property type="entry name" value="OsmC/Ohrsf"/>
</dbReference>
<feature type="compositionally biased region" description="Low complexity" evidence="1">
    <location>
        <begin position="60"/>
        <end position="73"/>
    </location>
</feature>
<accession>A0ABP0Q1B4</accession>
<feature type="region of interest" description="Disordered" evidence="1">
    <location>
        <begin position="1"/>
        <end position="73"/>
    </location>
</feature>
<evidence type="ECO:0000256" key="1">
    <source>
        <dbReference type="SAM" id="MobiDB-lite"/>
    </source>
</evidence>
<keyword evidence="4" id="KW-1185">Reference proteome</keyword>
<feature type="compositionally biased region" description="Low complexity" evidence="1">
    <location>
        <begin position="44"/>
        <end position="53"/>
    </location>
</feature>
<comment type="caution">
    <text evidence="3">The sequence shown here is derived from an EMBL/GenBank/DDBJ whole genome shotgun (WGS) entry which is preliminary data.</text>
</comment>
<name>A0ABP0Q1B4_9DINO</name>
<feature type="domain" description="Reverse transcriptase" evidence="2">
    <location>
        <begin position="349"/>
        <end position="529"/>
    </location>
</feature>
<dbReference type="Gene3D" id="3.30.300.20">
    <property type="match status" value="1"/>
</dbReference>
<reference evidence="3 4" key="1">
    <citation type="submission" date="2024-02" db="EMBL/GenBank/DDBJ databases">
        <authorList>
            <person name="Chen Y."/>
            <person name="Shah S."/>
            <person name="Dougan E. K."/>
            <person name="Thang M."/>
            <person name="Chan C."/>
        </authorList>
    </citation>
    <scope>NUCLEOTIDE SEQUENCE [LARGE SCALE GENOMIC DNA]</scope>
</reference>
<dbReference type="SUPFAM" id="SSF82784">
    <property type="entry name" value="OsmC-like"/>
    <property type="match status" value="1"/>
</dbReference>
<dbReference type="Pfam" id="PF02566">
    <property type="entry name" value="OsmC"/>
    <property type="match status" value="1"/>
</dbReference>
<dbReference type="InterPro" id="IPR015946">
    <property type="entry name" value="KH_dom-like_a/b"/>
</dbReference>